<name>A0A166PZ34_9AGAM</name>
<dbReference type="PANTHER" id="PTHR13367">
    <property type="entry name" value="UBIQUITIN THIOESTERASE"/>
    <property type="match status" value="1"/>
</dbReference>
<evidence type="ECO:0000313" key="13">
    <source>
        <dbReference type="Proteomes" id="UP000076532"/>
    </source>
</evidence>
<dbReference type="Pfam" id="PF20255">
    <property type="entry name" value="DUF6606"/>
    <property type="match status" value="1"/>
</dbReference>
<evidence type="ECO:0000256" key="7">
    <source>
        <dbReference type="SAM" id="Coils"/>
    </source>
</evidence>
<gene>
    <name evidence="12" type="ORF">FIBSPDRAFT_731968</name>
</gene>
<keyword evidence="7" id="KW-0175">Coiled coil</keyword>
<keyword evidence="4" id="KW-0833">Ubl conjugation pathway</keyword>
<evidence type="ECO:0000256" key="5">
    <source>
        <dbReference type="ARBA" id="ARBA00022801"/>
    </source>
</evidence>
<protein>
    <recommendedName>
        <fullName evidence="2">ubiquitinyl hydrolase 1</fullName>
        <ecNumber evidence="2">3.4.19.12</ecNumber>
    </recommendedName>
</protein>
<evidence type="ECO:0000256" key="4">
    <source>
        <dbReference type="ARBA" id="ARBA00022786"/>
    </source>
</evidence>
<dbReference type="Pfam" id="PF12359">
    <property type="entry name" value="DUF3645"/>
    <property type="match status" value="1"/>
</dbReference>
<dbReference type="InterPro" id="IPR022099">
    <property type="entry name" value="DUF3638"/>
</dbReference>
<accession>A0A166PZ34</accession>
<evidence type="ECO:0000256" key="8">
    <source>
        <dbReference type="SAM" id="MobiDB-lite"/>
    </source>
</evidence>
<evidence type="ECO:0000259" key="10">
    <source>
        <dbReference type="Pfam" id="PF12359"/>
    </source>
</evidence>
<feature type="domain" description="DUF6606" evidence="11">
    <location>
        <begin position="16"/>
        <end position="280"/>
    </location>
</feature>
<dbReference type="Pfam" id="PF12340">
    <property type="entry name" value="DUF3638"/>
    <property type="match status" value="1"/>
</dbReference>
<keyword evidence="6" id="KW-0788">Thiol protease</keyword>
<reference evidence="12 13" key="1">
    <citation type="journal article" date="2016" name="Mol. Biol. Evol.">
        <title>Comparative Genomics of Early-Diverging Mushroom-Forming Fungi Provides Insights into the Origins of Lignocellulose Decay Capabilities.</title>
        <authorList>
            <person name="Nagy L.G."/>
            <person name="Riley R."/>
            <person name="Tritt A."/>
            <person name="Adam C."/>
            <person name="Daum C."/>
            <person name="Floudas D."/>
            <person name="Sun H."/>
            <person name="Yadav J.S."/>
            <person name="Pangilinan J."/>
            <person name="Larsson K.H."/>
            <person name="Matsuura K."/>
            <person name="Barry K."/>
            <person name="Labutti K."/>
            <person name="Kuo R."/>
            <person name="Ohm R.A."/>
            <person name="Bhattacharya S.S."/>
            <person name="Shirouzu T."/>
            <person name="Yoshinaga Y."/>
            <person name="Martin F.M."/>
            <person name="Grigoriev I.V."/>
            <person name="Hibbett D.S."/>
        </authorList>
    </citation>
    <scope>NUCLEOTIDE SEQUENCE [LARGE SCALE GENOMIC DNA]</scope>
    <source>
        <strain evidence="12 13">CBS 109695</strain>
    </source>
</reference>
<feature type="domain" description="DUF3645" evidence="10">
    <location>
        <begin position="2366"/>
        <end position="2398"/>
    </location>
</feature>
<dbReference type="GO" id="GO:0004843">
    <property type="term" value="F:cysteine-type deubiquitinase activity"/>
    <property type="evidence" value="ECO:0007669"/>
    <property type="project" value="UniProtKB-EC"/>
</dbReference>
<dbReference type="STRING" id="436010.A0A166PZ34"/>
<keyword evidence="3" id="KW-0645">Protease</keyword>
<organism evidence="12 13">
    <name type="scientific">Athelia psychrophila</name>
    <dbReference type="NCBI Taxonomy" id="1759441"/>
    <lineage>
        <taxon>Eukaryota</taxon>
        <taxon>Fungi</taxon>
        <taxon>Dikarya</taxon>
        <taxon>Basidiomycota</taxon>
        <taxon>Agaricomycotina</taxon>
        <taxon>Agaricomycetes</taxon>
        <taxon>Agaricomycetidae</taxon>
        <taxon>Atheliales</taxon>
        <taxon>Atheliaceae</taxon>
        <taxon>Athelia</taxon>
    </lineage>
</organism>
<proteinExistence type="predicted"/>
<dbReference type="InterPro" id="IPR022105">
    <property type="entry name" value="DUF3645"/>
</dbReference>
<comment type="catalytic activity">
    <reaction evidence="1">
        <text>Thiol-dependent hydrolysis of ester, thioester, amide, peptide and isopeptide bonds formed by the C-terminal Gly of ubiquitin (a 76-residue protein attached to proteins as an intracellular targeting signal).</text>
        <dbReference type="EC" id="3.4.19.12"/>
    </reaction>
</comment>
<dbReference type="Proteomes" id="UP000076532">
    <property type="component" value="Unassembled WGS sequence"/>
</dbReference>
<evidence type="ECO:0000256" key="1">
    <source>
        <dbReference type="ARBA" id="ARBA00000707"/>
    </source>
</evidence>
<evidence type="ECO:0000313" key="12">
    <source>
        <dbReference type="EMBL" id="KZP26599.1"/>
    </source>
</evidence>
<feature type="compositionally biased region" description="Basic and acidic residues" evidence="8">
    <location>
        <begin position="2825"/>
        <end position="2842"/>
    </location>
</feature>
<evidence type="ECO:0000256" key="2">
    <source>
        <dbReference type="ARBA" id="ARBA00012759"/>
    </source>
</evidence>
<dbReference type="InterPro" id="IPR051346">
    <property type="entry name" value="OTU_Deubiquitinase"/>
</dbReference>
<sequence length="3112" mass="352535">MEDTDKRSAYHRWAYIVKHIFLPPQLPQEDDFDMDQEYTLCAVIEDCAREYAAQAFPQRKRRWNRVHNILGNLRRSHEAVSLTAEHVNESLAKMKDLDVVCFVIHAQNAAVIARKHGNSTIFESFEVSPPAAEVMGAKGKLLCSYPGPAIAVPNDTADDPAFLEELASFLMQMDVDILDSAATTQKAQTIVVEERDTAHPKYITQLLTGILRGMGHPAEVVRIQKRIADDVLWKDTKKPWRRSPLWLVIRVVIQTTLYRETSSHLEYKMFMLFVMAKLLKQILALDFSSDLLYHIRAKISRRLHKLSGSAPKDVASLVLGVAKATENVLQARWSHIQATQAASPRWAPRELDLRKDGNITFLYSKPYLSNVMRGTIVQRPSRSFKANHPRRLDNVDDLNKYANDGLANSLASDPATALADFEMSVRNHIDRWLDRNIHTQASCSTLTSCIEQYSTAALHFYKSNPEALSTMLLTIFELWVALDKLAVFHCPLMRDYSPEVPSGLLNPLLLRHAASLARLADIEQYLGIRHRAASLDKYIFKDTADNDTFAVCYFGTSPHLQSLKQQIEQDAELARERKLKELESQNNKYTKLVELAESSQHLYETNRRGVTFHWKKRCHRCHLESQAHSMEIAVHEWPLPDDPLKAAVAVFELACPLPFALWRATTFNLLFIICSRPGKELTHAQPPIRLDTYPGFNSYIDSASSTRITLASTTKSFKKSHYGTVRIPTDDDTVCLRNALQFRLYDKDTDTWAAEPVDCDIQHYCTLQLPISGPYRSLQFAVNTTSHESNQTIAKQYTCPSDLDLHEYLAFTGLRSGHRLQWMNIAREIRSRSLCFHRQEVHTLITQAIWQVGKALPVRERESHLDLKSTNFCFALLQELEDLLHTVEANWQEIATINTIIALTSRLLATANDPNVITIAYDLLRSARAVSFGWAKILGAKMQKAEDDKTVLELQVRICEMVATCRGTFDVEPNHFPHLFNSADDLSVAIQCAILVHDTSPLIMSTAPYGLKRLLERNIRLSHFLERHTRNMIEMHPEGLDKAIAALWTAFSPGSDWQPLSSPNERWIIAMSAVEPNQQSQYVQLNLLNGQLLVNGDPLGRLPGNIVAHPTYQRVFGQKVLDIVPADMPGMDYATRFLIYDHQLYFALKQTDLVVRAKRGSEVLELIPPPKLIKDFPRSLINDHVHWLNIRSGHMELRPIATPWQSSVDNWVANFNPEGTTMTRASLQLIDIHSATFAMISALLKPIEEAENIVVSWSSNGKLSVELPRYRLSFFLNEDGLLECLNLPGMVIDSDQSTGSLIGLVNQLVLCTNHDMVKRVPPSRKVIIPYGQISFELHGHHSKTVVETKSQPSVKYLEYKVDLDLGRLVGNVSLVSRLFKIYLHAVTSHCLADPLTGLTGTEEALRELRGAACRSFQNLGIEEIKLLRHIAALAPLHTFYPLDMKVMQQIEWLSLPSMAQQYDFYLATYGIMKHADRLNVFYQNTEAEAKGLNRGIRSDAEVYLSERAQLRTMMYNPVDLVTLSEFSRDGNDVPYFSRDTPDSDNSGTHSESAAFIISDTSYRWRASWNTPLRLFDTFEAWGLMGGLSQGTSFSYNRDWLRLNLADNWISIYELCRCSSKARDRFAMLFSFSSLAYTSPASRQLLQTLLAFAASEQLRDLDTPSSPYFDLTKGFSPDGHKLANVMQSFAFEFEDSPEVEYEAHEGEDEEDAGRRRFASYESRVAGQIDEVVDHLVSQWPCEEPIILDLPEDGEPWRFDMRMYSQQVLNLFQDWFHNRQLCIHAIELQSFLDAFPVSASPVVTSYYFTTGHDQTNVDGSKISPSGVDLLRRRTSPVLFNDAPRRLAANFTNSRASHGLSDDNRLKALISEFQRSKDSFYRLYGEALDKSRSDLTNDHIHTYTANIPHSFDVIADYRDDCYANYRRVFSSIQEALAPTNTAEAALLVAGLWPRFTLRSLLGMMTLKTRAALLQAWRQAFTILTTAMLIYQQSQRLLRWAVAENADEFNKELENDVINEREGQTMDFDWLLIQMDSDFLARPLQLRVAQEMISPSSSESTLLQLNMGEGKSSVIVPMVAATLADAGKLARVVVLKSLSKQMFHLLVDRLCGLANRQIFYLPFSRSVKVEADQASLIHELYEQCMDVGGILVVQPEHLLSFKLMGLERLLSSSVSTSARDRQCYSTLIASQHWLEQHSRDVLDESDEILHIRYQLIYTMGQQRAIEDHPGRWATIQQVISLARKHASMILDQFPSHVEVHENRTRPGAYPFVRILSDEAAVALTSSMAQDILAGALSEASLGVWPVDIRQAAYRVITRAHVSTEDVDPVKKYCKESGTWGELLLLRGLFAHGIIAYALKERRWRVDYGLDPTRTLLAVPYRAKDVPALRAEFGHPDVSIALTTLSYYYSGLTHSQVDTCLQLLLRLDNPHGEYEKWLKIIPCVPESLQRVSGINLSDPEQRERDIIPMFSLNPAVIDFYLATVVFPKEAKEFPQKLASSGWDLAEKKTHVITGFSGTNDNQYLLPTSVTQLDHLGQLATNAKVLSYLLRSENDHYLCVQNQNGEYLSTETFLRLLSSQTPAIHVLLDVGAQMLDMQNVELVRCWLSMVPDMPAALFFDNDEAFILTRDGTVEPFISSSFNQQLEKCLVYLDDVHTRGTDLKLHRAARAAVTLGPKVTKDRLVQGCMRMRKLGHGQSVMFFAPLEVDRAIRAAAKIASPTLVTPRMVDILRWTMLATCTDIQHHVPHWAQQGVDHKLRSEAWLAFSSSGNEDEKNLRSVWLQPEARSLEVMYGPSSTGDQATAQLAATIPEIENRRRMLGVHSYSDVRMEEEQEREVDHEIEKERQVQRPAKAEAAPHLMDAEVRRFIHSGQIPSNSPSFLPISYSLATSTGTTQIANDKLWSPNLFCTRDFTITIRGSPNRTSDYLRPLNWIVSSNTQGGSVLVIMSPHEVNALLPEIRASKILHLHLFAPRVAQAMKPFDDLKFFCIPTVPPNWIGPSALVGLQIQLLSGQLYLSSHIAYSQLCEFLGLCTPNIASIIKFRIQHDGFIKPINRQRAGIMRGCPFETSPVPFLRELYAMRRKGLGFSSTHMGRILRGRQLTRDDFVELDGILRQVY</sequence>
<dbReference type="EC" id="3.4.19.12" evidence="2"/>
<dbReference type="GO" id="GO:0006508">
    <property type="term" value="P:proteolysis"/>
    <property type="evidence" value="ECO:0007669"/>
    <property type="project" value="UniProtKB-KW"/>
</dbReference>
<dbReference type="OrthoDB" id="3182339at2759"/>
<evidence type="ECO:0000259" key="11">
    <source>
        <dbReference type="Pfam" id="PF20255"/>
    </source>
</evidence>
<feature type="coiled-coil region" evidence="7">
    <location>
        <begin position="568"/>
        <end position="599"/>
    </location>
</feature>
<evidence type="ECO:0000256" key="3">
    <source>
        <dbReference type="ARBA" id="ARBA00022670"/>
    </source>
</evidence>
<dbReference type="InterPro" id="IPR046541">
    <property type="entry name" value="DUF6606"/>
</dbReference>
<dbReference type="PANTHER" id="PTHR13367:SF34">
    <property type="match status" value="1"/>
</dbReference>
<evidence type="ECO:0000259" key="9">
    <source>
        <dbReference type="Pfam" id="PF12340"/>
    </source>
</evidence>
<keyword evidence="13" id="KW-1185">Reference proteome</keyword>
<feature type="domain" description="DUF3638" evidence="9">
    <location>
        <begin position="2024"/>
        <end position="2243"/>
    </location>
</feature>
<dbReference type="EMBL" id="KV417513">
    <property type="protein sequence ID" value="KZP26599.1"/>
    <property type="molecule type" value="Genomic_DNA"/>
</dbReference>
<feature type="region of interest" description="Disordered" evidence="8">
    <location>
        <begin position="2825"/>
        <end position="2850"/>
    </location>
</feature>
<keyword evidence="5" id="KW-0378">Hydrolase</keyword>
<evidence type="ECO:0000256" key="6">
    <source>
        <dbReference type="ARBA" id="ARBA00022807"/>
    </source>
</evidence>